<evidence type="ECO:0000256" key="6">
    <source>
        <dbReference type="SAM" id="MobiDB-lite"/>
    </source>
</evidence>
<name>A0A062U919_9PROT</name>
<dbReference type="PROSITE" id="PS50206">
    <property type="entry name" value="RHODANESE_3"/>
    <property type="match status" value="2"/>
</dbReference>
<dbReference type="OrthoDB" id="9781034at2"/>
<dbReference type="SMART" id="SM00450">
    <property type="entry name" value="RHOD"/>
    <property type="match status" value="2"/>
</dbReference>
<feature type="compositionally biased region" description="Basic and acidic residues" evidence="6">
    <location>
        <begin position="178"/>
        <end position="191"/>
    </location>
</feature>
<dbReference type="PROSITE" id="PS00683">
    <property type="entry name" value="RHODANESE_2"/>
    <property type="match status" value="1"/>
</dbReference>
<dbReference type="InterPro" id="IPR001763">
    <property type="entry name" value="Rhodanese-like_dom"/>
</dbReference>
<protein>
    <submittedName>
        <fullName evidence="7">Uncharacterized protein</fullName>
    </submittedName>
</protein>
<keyword evidence="2" id="KW-0963">Cytoplasm</keyword>
<dbReference type="InterPro" id="IPR045078">
    <property type="entry name" value="TST/MPST-like"/>
</dbReference>
<dbReference type="AlphaFoldDB" id="A0A062U919"/>
<gene>
    <name evidence="7" type="ORF">HY3_14010</name>
</gene>
<dbReference type="PANTHER" id="PTHR11364">
    <property type="entry name" value="THIOSULFATE SULFERTANSFERASE"/>
    <property type="match status" value="1"/>
</dbReference>
<dbReference type="Pfam" id="PF00581">
    <property type="entry name" value="Rhodanese"/>
    <property type="match status" value="2"/>
</dbReference>
<dbReference type="InterPro" id="IPR036873">
    <property type="entry name" value="Rhodanese-like_dom_sf"/>
</dbReference>
<dbReference type="GO" id="GO:0004792">
    <property type="term" value="F:thiosulfate-cyanide sulfurtransferase activity"/>
    <property type="evidence" value="ECO:0007669"/>
    <property type="project" value="InterPro"/>
</dbReference>
<dbReference type="GO" id="GO:0016784">
    <property type="term" value="F:3-mercaptopyruvate sulfurtransferase activity"/>
    <property type="evidence" value="ECO:0007669"/>
    <property type="project" value="UniProtKB-EC"/>
</dbReference>
<dbReference type="RefSeq" id="WP_034824207.1">
    <property type="nucleotide sequence ID" value="NZ_AWFA01000004.1"/>
</dbReference>
<dbReference type="STRING" id="1280941.HY2_07820"/>
<evidence type="ECO:0000313" key="7">
    <source>
        <dbReference type="EMBL" id="RAN32843.1"/>
    </source>
</evidence>
<dbReference type="SUPFAM" id="SSF52821">
    <property type="entry name" value="Rhodanese/Cell cycle control phosphatase"/>
    <property type="match status" value="2"/>
</dbReference>
<organism evidence="7 8">
    <name type="scientific">Hyphomonas pacifica</name>
    <dbReference type="NCBI Taxonomy" id="1280941"/>
    <lineage>
        <taxon>Bacteria</taxon>
        <taxon>Pseudomonadati</taxon>
        <taxon>Pseudomonadota</taxon>
        <taxon>Alphaproteobacteria</taxon>
        <taxon>Hyphomonadales</taxon>
        <taxon>Hyphomonadaceae</taxon>
        <taxon>Hyphomonas</taxon>
    </lineage>
</organism>
<dbReference type="FunFam" id="3.40.250.10:FF:000001">
    <property type="entry name" value="Sulfurtransferase"/>
    <property type="match status" value="1"/>
</dbReference>
<dbReference type="CDD" id="cd01449">
    <property type="entry name" value="TST_Repeat_2"/>
    <property type="match status" value="1"/>
</dbReference>
<dbReference type="PANTHER" id="PTHR11364:SF27">
    <property type="entry name" value="SULFURTRANSFERASE"/>
    <property type="match status" value="1"/>
</dbReference>
<dbReference type="CDD" id="cd01448">
    <property type="entry name" value="TST_Repeat_1"/>
    <property type="match status" value="1"/>
</dbReference>
<feature type="region of interest" description="Disordered" evidence="6">
    <location>
        <begin position="178"/>
        <end position="200"/>
    </location>
</feature>
<evidence type="ECO:0000256" key="3">
    <source>
        <dbReference type="ARBA" id="ARBA00022679"/>
    </source>
</evidence>
<dbReference type="eggNOG" id="COG2897">
    <property type="taxonomic scope" value="Bacteria"/>
</dbReference>
<dbReference type="GO" id="GO:0005737">
    <property type="term" value="C:cytoplasm"/>
    <property type="evidence" value="ECO:0007669"/>
    <property type="project" value="UniProtKB-SubCell"/>
</dbReference>
<sequence length="281" mass="30518">MESGDPLVTAQWLKENISAPDVRVVDATWIPPFLNRDETGRQLWSNCHIPGAVHFDIDAIKAGGTDLPHMLPDPVMFSSRVRKLGIGDGNRIVVYDQFNMFGAARVWWMLRVMGHQDVKVLDGGLQAWIDVGGETEDMPPVPMERHFTARVRSDLVKDVTQMVAASEGKTHTIIDARSKDRFTGEAPEPREGLPSGHIPGSISVPSSMLSDESGKMKSADALKPLFPDTSRPLITTCGSGVSAAVTALALARLGNWDVAVYDGSWTEWASDSSRPIATGEA</sequence>
<evidence type="ECO:0000256" key="1">
    <source>
        <dbReference type="ARBA" id="ARBA00004496"/>
    </source>
</evidence>
<dbReference type="EMBL" id="AWFB01000026">
    <property type="protein sequence ID" value="RAN32843.1"/>
    <property type="molecule type" value="Genomic_DNA"/>
</dbReference>
<evidence type="ECO:0000256" key="2">
    <source>
        <dbReference type="ARBA" id="ARBA00022490"/>
    </source>
</evidence>
<dbReference type="Proteomes" id="UP000249123">
    <property type="component" value="Unassembled WGS sequence"/>
</dbReference>
<comment type="caution">
    <text evidence="7">The sequence shown here is derived from an EMBL/GenBank/DDBJ whole genome shotgun (WGS) entry which is preliminary data.</text>
</comment>
<accession>A0A328JWT4</accession>
<proteinExistence type="predicted"/>
<comment type="subcellular location">
    <subcellularLocation>
        <location evidence="1">Cytoplasm</location>
    </subcellularLocation>
</comment>
<dbReference type="InterPro" id="IPR001307">
    <property type="entry name" value="Thiosulphate_STrfase_CS"/>
</dbReference>
<keyword evidence="4" id="KW-0677">Repeat</keyword>
<keyword evidence="3" id="KW-0808">Transferase</keyword>
<dbReference type="Gene3D" id="3.40.250.10">
    <property type="entry name" value="Rhodanese-like domain"/>
    <property type="match status" value="2"/>
</dbReference>
<keyword evidence="8" id="KW-1185">Reference proteome</keyword>
<accession>A0A062U919</accession>
<evidence type="ECO:0000313" key="8">
    <source>
        <dbReference type="Proteomes" id="UP000249123"/>
    </source>
</evidence>
<dbReference type="FunFam" id="3.40.250.10:FF:000015">
    <property type="entry name" value="Sulfurtransferase"/>
    <property type="match status" value="1"/>
</dbReference>
<evidence type="ECO:0000256" key="4">
    <source>
        <dbReference type="ARBA" id="ARBA00022737"/>
    </source>
</evidence>
<evidence type="ECO:0000256" key="5">
    <source>
        <dbReference type="ARBA" id="ARBA00051793"/>
    </source>
</evidence>
<reference evidence="7 8" key="1">
    <citation type="submission" date="2013-04" db="EMBL/GenBank/DDBJ databases">
        <title>Hyphomonas sp. T24B3 Genome Sequencing.</title>
        <authorList>
            <person name="Lai Q."/>
            <person name="Shao Z."/>
        </authorList>
    </citation>
    <scope>NUCLEOTIDE SEQUENCE [LARGE SCALE GENOMIC DNA]</scope>
    <source>
        <strain evidence="7 8">T24B3</strain>
    </source>
</reference>
<comment type="catalytic activity">
    <reaction evidence="5">
        <text>2-oxo-3-sulfanylpropanoate + [thioredoxin]-dithiol = [thioredoxin]-disulfide + hydrogen sulfide + pyruvate + H(+)</text>
        <dbReference type="Rhea" id="RHEA:21740"/>
        <dbReference type="Rhea" id="RHEA-COMP:10698"/>
        <dbReference type="Rhea" id="RHEA-COMP:10700"/>
        <dbReference type="ChEBI" id="CHEBI:15361"/>
        <dbReference type="ChEBI" id="CHEBI:15378"/>
        <dbReference type="ChEBI" id="CHEBI:29919"/>
        <dbReference type="ChEBI" id="CHEBI:29950"/>
        <dbReference type="ChEBI" id="CHEBI:50058"/>
        <dbReference type="ChEBI" id="CHEBI:57678"/>
        <dbReference type="EC" id="2.8.1.2"/>
    </reaction>
    <physiologicalReaction direction="left-to-right" evidence="5">
        <dbReference type="Rhea" id="RHEA:21741"/>
    </physiologicalReaction>
</comment>